<dbReference type="InterPro" id="IPR020864">
    <property type="entry name" value="MACPF"/>
</dbReference>
<accession>D2V578</accession>
<dbReference type="RefSeq" id="XP_002680805.1">
    <property type="nucleotide sequence ID" value="XM_002680759.1"/>
</dbReference>
<protein>
    <submittedName>
        <fullName evidence="3">Predicted protein</fullName>
    </submittedName>
</protein>
<dbReference type="VEuPathDB" id="AmoebaDB:NAEGRDRAFT_46804"/>
<feature type="domain" description="MACPF" evidence="2">
    <location>
        <begin position="167"/>
        <end position="320"/>
    </location>
</feature>
<gene>
    <name evidence="3" type="ORF">NAEGRDRAFT_46804</name>
</gene>
<feature type="chain" id="PRO_5003037296" evidence="1">
    <location>
        <begin position="30"/>
        <end position="579"/>
    </location>
</feature>
<proteinExistence type="predicted"/>
<evidence type="ECO:0000313" key="4">
    <source>
        <dbReference type="Proteomes" id="UP000006671"/>
    </source>
</evidence>
<keyword evidence="1" id="KW-0732">Signal</keyword>
<evidence type="ECO:0000313" key="3">
    <source>
        <dbReference type="EMBL" id="EFC48061.1"/>
    </source>
</evidence>
<dbReference type="InParanoid" id="D2V578"/>
<dbReference type="Pfam" id="PF01823">
    <property type="entry name" value="MACPF"/>
    <property type="match status" value="1"/>
</dbReference>
<dbReference type="EMBL" id="GG738852">
    <property type="protein sequence ID" value="EFC48061.1"/>
    <property type="molecule type" value="Genomic_DNA"/>
</dbReference>
<evidence type="ECO:0000256" key="1">
    <source>
        <dbReference type="SAM" id="SignalP"/>
    </source>
</evidence>
<dbReference type="GeneID" id="8861463"/>
<dbReference type="KEGG" id="ngr:NAEGRDRAFT_46804"/>
<sequence>MEGHQIHQMKRLVILLLIALVVCVGVTNSANGQKPSFQKIINNIRAKSCNLVGLDGVSKCKDMLKVGANGEKNIRDQIKAGIGFGRYTHEVMLPVLKSKQGQDGIVAGGVLNAEFIKQMKSPREFYEMMYPSATNKDNSKIYNGLYARSAGIIFDSYFAGSLTITSAQKQFFTHYVESEDVVTDEFQQIIDLLPDAFDQDVYNLVLTYFGDVVMTKVSYGGVVDQTTLIKECYTDPKMMDYIKSQLNSLINNKTDTPPNGFINYRKVEQVDIAGGNPELSLVQKRIASFAENPVPVQFDVKPIYQVFPTGTKRENMKKVYDALVQQQSNIVNDILKKIEDNKLVEFLKGQTIYIYDVQTSLCKNPIVFFNNCPHQKLCRTACANKFESSILSPNGVKEIERYNIHICGSSVTRDIINGEFTSNPIKHDKDEYVLHPRLESDETPKDNTITEFLDRFGIIDINNNARSVLMNKTRSSSPGNHVRKGTSCPAGYVALEKFRNADGAFGVRVNIYNANGSVWKTYFQTQMLNSGCVDVPYKKVMLLDPFVSWSDDNLKFTACAMCTPAVSGGNNLSCNCPTF</sequence>
<organism evidence="4">
    <name type="scientific">Naegleria gruberi</name>
    <name type="common">Amoeba</name>
    <dbReference type="NCBI Taxonomy" id="5762"/>
    <lineage>
        <taxon>Eukaryota</taxon>
        <taxon>Discoba</taxon>
        <taxon>Heterolobosea</taxon>
        <taxon>Tetramitia</taxon>
        <taxon>Eutetramitia</taxon>
        <taxon>Vahlkampfiidae</taxon>
        <taxon>Naegleria</taxon>
    </lineage>
</organism>
<evidence type="ECO:0000259" key="2">
    <source>
        <dbReference type="Pfam" id="PF01823"/>
    </source>
</evidence>
<dbReference type="AlphaFoldDB" id="D2V578"/>
<feature type="signal peptide" evidence="1">
    <location>
        <begin position="1"/>
        <end position="29"/>
    </location>
</feature>
<name>D2V578_NAEGR</name>
<reference evidence="3 4" key="1">
    <citation type="journal article" date="2010" name="Cell">
        <title>The genome of Naegleria gruberi illuminates early eukaryotic versatility.</title>
        <authorList>
            <person name="Fritz-Laylin L.K."/>
            <person name="Prochnik S.E."/>
            <person name="Ginger M.L."/>
            <person name="Dacks J.B."/>
            <person name="Carpenter M.L."/>
            <person name="Field M.C."/>
            <person name="Kuo A."/>
            <person name="Paredez A."/>
            <person name="Chapman J."/>
            <person name="Pham J."/>
            <person name="Shu S."/>
            <person name="Neupane R."/>
            <person name="Cipriano M."/>
            <person name="Mancuso J."/>
            <person name="Tu H."/>
            <person name="Salamov A."/>
            <person name="Lindquist E."/>
            <person name="Shapiro H."/>
            <person name="Lucas S."/>
            <person name="Grigoriev I.V."/>
            <person name="Cande W.Z."/>
            <person name="Fulton C."/>
            <person name="Rokhsar D.S."/>
            <person name="Dawson S.C."/>
        </authorList>
    </citation>
    <scope>NUCLEOTIDE SEQUENCE [LARGE SCALE GENOMIC DNA]</scope>
    <source>
        <strain evidence="3 4">NEG-M</strain>
    </source>
</reference>
<dbReference type="Proteomes" id="UP000006671">
    <property type="component" value="Unassembled WGS sequence"/>
</dbReference>
<keyword evidence="4" id="KW-1185">Reference proteome</keyword>